<protein>
    <recommendedName>
        <fullName evidence="3">UVR domain-containing protein</fullName>
    </recommendedName>
</protein>
<gene>
    <name evidence="1" type="ORF">BWK73_09100</name>
</gene>
<evidence type="ECO:0008006" key="3">
    <source>
        <dbReference type="Google" id="ProtNLM"/>
    </source>
</evidence>
<name>A0A1Y1QV97_9GAMM</name>
<comment type="caution">
    <text evidence="1">The sequence shown here is derived from an EMBL/GenBank/DDBJ whole genome shotgun (WGS) entry which is preliminary data.</text>
</comment>
<evidence type="ECO:0000313" key="2">
    <source>
        <dbReference type="Proteomes" id="UP000192491"/>
    </source>
</evidence>
<sequence>MNLELIMSRLGKLGFNNTSFSIWEERQDEKDFMTVYGVVIKHLRSRGFKVVQDPETKRRSPTLAKTHHYAQKGDLEASLNLRGCSISIEFYQNVANVNNSNGGRYCFDKFERMPYLIQKQFILETGKLVDVVGATYGYGFGEGLAHGDSGVSRVLAGLRGINPSLQPLERFNSMWGADRFKRDDSGWPAVSEFDNNNWNKDADGVPLRNGMIRYNRDSKGYLRRGVIYTNMNSMWQLIYGKNSTWVSCGQLFSLPAGGDFRKVVPLKTKVQRLNAVLAELLAAQNFERAIKVRDVLKGLDV</sequence>
<evidence type="ECO:0000313" key="1">
    <source>
        <dbReference type="EMBL" id="OQX14541.1"/>
    </source>
</evidence>
<dbReference type="AlphaFoldDB" id="A0A1Y1QV97"/>
<proteinExistence type="predicted"/>
<dbReference type="EMBL" id="MTEJ01000027">
    <property type="protein sequence ID" value="OQX14541.1"/>
    <property type="molecule type" value="Genomic_DNA"/>
</dbReference>
<dbReference type="Proteomes" id="UP000192491">
    <property type="component" value="Unassembled WGS sequence"/>
</dbReference>
<accession>A0A1Y1QV97</accession>
<reference evidence="1 2" key="1">
    <citation type="submission" date="2017-01" db="EMBL/GenBank/DDBJ databases">
        <title>Novel large sulfur bacteria in the metagenomes of groundwater-fed chemosynthetic microbial mats in the Lake Huron basin.</title>
        <authorList>
            <person name="Sharrar A.M."/>
            <person name="Flood B.E."/>
            <person name="Bailey J.V."/>
            <person name="Jones D.S."/>
            <person name="Biddanda B."/>
            <person name="Ruberg S.A."/>
            <person name="Marcus D.N."/>
            <person name="Dick G.J."/>
        </authorList>
    </citation>
    <scope>NUCLEOTIDE SEQUENCE [LARGE SCALE GENOMIC DNA]</scope>
    <source>
        <strain evidence="1">A8</strain>
    </source>
</reference>
<organism evidence="1 2">
    <name type="scientific">Thiothrix lacustris</name>
    <dbReference type="NCBI Taxonomy" id="525917"/>
    <lineage>
        <taxon>Bacteria</taxon>
        <taxon>Pseudomonadati</taxon>
        <taxon>Pseudomonadota</taxon>
        <taxon>Gammaproteobacteria</taxon>
        <taxon>Thiotrichales</taxon>
        <taxon>Thiotrichaceae</taxon>
        <taxon>Thiothrix</taxon>
    </lineage>
</organism>